<dbReference type="PANTHER" id="PTHR37423:SF2">
    <property type="entry name" value="MEMBRANE-BOUND LYTIC MUREIN TRANSGLYCOSYLASE C"/>
    <property type="match status" value="1"/>
</dbReference>
<evidence type="ECO:0000259" key="3">
    <source>
        <dbReference type="Pfam" id="PF01464"/>
    </source>
</evidence>
<dbReference type="EMBL" id="LWQU01000130">
    <property type="protein sequence ID" value="OAN51550.1"/>
    <property type="molecule type" value="Genomic_DNA"/>
</dbReference>
<sequence>MAHAQYDEDASGEAARAMALHCPSAEAGSAESQYHLGWMYLSGRGVRRDAVKAGRWLADAAANGDPQAAAVMERFRIGSDGLAARCALRKPPPGPAAWRAVAAPAEVARLVSDLAPLHGLDPRLVLAVIQVESAFRADAVSPRNAQGLMQVIPATAERFGIDDPLDVRGNLTAGMKYLRWLLSYFRGDVSLSLAAYNAGEKRVFDYGGIPPFPETRAYVLRIRTYYPALRHPFDPQVAAGSGRPWPAICSGDDVTEPPVRCPTAD</sequence>
<evidence type="ECO:0000256" key="2">
    <source>
        <dbReference type="ARBA" id="ARBA00009387"/>
    </source>
</evidence>
<dbReference type="GO" id="GO:0016020">
    <property type="term" value="C:membrane"/>
    <property type="evidence" value="ECO:0007669"/>
    <property type="project" value="InterPro"/>
</dbReference>
<evidence type="ECO:0000313" key="5">
    <source>
        <dbReference type="Proteomes" id="UP000078543"/>
    </source>
</evidence>
<dbReference type="GO" id="GO:0000270">
    <property type="term" value="P:peptidoglycan metabolic process"/>
    <property type="evidence" value="ECO:0007669"/>
    <property type="project" value="InterPro"/>
</dbReference>
<reference evidence="4 5" key="1">
    <citation type="submission" date="2016-04" db="EMBL/GenBank/DDBJ databases">
        <title>Draft genome sequence of freshwater magnetotactic bacteria Magnetospirillum marisnigri SP-1 and Magnetospirillum moscoviense BB-1.</title>
        <authorList>
            <person name="Koziaeva V."/>
            <person name="Dziuba M.V."/>
            <person name="Ivanov T.M."/>
            <person name="Kuznetsov B."/>
            <person name="Grouzdev D.S."/>
        </authorList>
    </citation>
    <scope>NUCLEOTIDE SEQUENCE [LARGE SCALE GENOMIC DNA]</scope>
    <source>
        <strain evidence="4 5">BB-1</strain>
    </source>
</reference>
<name>A0A178MS51_9PROT</name>
<evidence type="ECO:0000313" key="4">
    <source>
        <dbReference type="EMBL" id="OAN51550.1"/>
    </source>
</evidence>
<accession>A0A178MS51</accession>
<dbReference type="SUPFAM" id="SSF53955">
    <property type="entry name" value="Lysozyme-like"/>
    <property type="match status" value="1"/>
</dbReference>
<dbReference type="Proteomes" id="UP000078543">
    <property type="component" value="Unassembled WGS sequence"/>
</dbReference>
<dbReference type="InterPro" id="IPR023346">
    <property type="entry name" value="Lysozyme-like_dom_sf"/>
</dbReference>
<dbReference type="InterPro" id="IPR000189">
    <property type="entry name" value="Transglyc_AS"/>
</dbReference>
<organism evidence="4 5">
    <name type="scientific">Magnetospirillum moscoviense</name>
    <dbReference type="NCBI Taxonomy" id="1437059"/>
    <lineage>
        <taxon>Bacteria</taxon>
        <taxon>Pseudomonadati</taxon>
        <taxon>Pseudomonadota</taxon>
        <taxon>Alphaproteobacteria</taxon>
        <taxon>Rhodospirillales</taxon>
        <taxon>Rhodospirillaceae</taxon>
        <taxon>Magnetospirillum</taxon>
    </lineage>
</organism>
<dbReference type="InterPro" id="IPR006597">
    <property type="entry name" value="Sel1-like"/>
</dbReference>
<dbReference type="PROSITE" id="PS00922">
    <property type="entry name" value="TRANSGLYCOSYLASE"/>
    <property type="match status" value="1"/>
</dbReference>
<protein>
    <recommendedName>
        <fullName evidence="3">Transglycosylase SLT domain-containing protein</fullName>
    </recommendedName>
</protein>
<dbReference type="Gene3D" id="1.25.40.10">
    <property type="entry name" value="Tetratricopeptide repeat domain"/>
    <property type="match status" value="1"/>
</dbReference>
<comment type="similarity">
    <text evidence="1">Belongs to the transglycosylase Slt family.</text>
</comment>
<dbReference type="InterPro" id="IPR008258">
    <property type="entry name" value="Transglycosylase_SLT_dom_1"/>
</dbReference>
<dbReference type="GO" id="GO:0008933">
    <property type="term" value="F:peptidoglycan lytic transglycosylase activity"/>
    <property type="evidence" value="ECO:0007669"/>
    <property type="project" value="InterPro"/>
</dbReference>
<proteinExistence type="inferred from homology"/>
<dbReference type="Gene3D" id="1.10.530.10">
    <property type="match status" value="1"/>
</dbReference>
<evidence type="ECO:0000256" key="1">
    <source>
        <dbReference type="ARBA" id="ARBA00007734"/>
    </source>
</evidence>
<dbReference type="Pfam" id="PF01464">
    <property type="entry name" value="SLT"/>
    <property type="match status" value="1"/>
</dbReference>
<dbReference type="SUPFAM" id="SSF81901">
    <property type="entry name" value="HCP-like"/>
    <property type="match status" value="1"/>
</dbReference>
<comment type="similarity">
    <text evidence="2">Belongs to the virb1 family.</text>
</comment>
<dbReference type="SMART" id="SM00671">
    <property type="entry name" value="SEL1"/>
    <property type="match status" value="1"/>
</dbReference>
<dbReference type="STRING" id="1437059.A6A05_01425"/>
<gene>
    <name evidence="4" type="ORF">A6A05_01425</name>
</gene>
<comment type="caution">
    <text evidence="4">The sequence shown here is derived from an EMBL/GenBank/DDBJ whole genome shotgun (WGS) entry which is preliminary data.</text>
</comment>
<dbReference type="CDD" id="cd00254">
    <property type="entry name" value="LT-like"/>
    <property type="match status" value="1"/>
</dbReference>
<dbReference type="Pfam" id="PF08238">
    <property type="entry name" value="Sel1"/>
    <property type="match status" value="1"/>
</dbReference>
<dbReference type="AlphaFoldDB" id="A0A178MS51"/>
<feature type="domain" description="Transglycosylase SLT" evidence="3">
    <location>
        <begin position="119"/>
        <end position="207"/>
    </location>
</feature>
<dbReference type="RefSeq" id="WP_068499442.1">
    <property type="nucleotide sequence ID" value="NZ_LWQU01000130.1"/>
</dbReference>
<keyword evidence="5" id="KW-1185">Reference proteome</keyword>
<dbReference type="InterPro" id="IPR011990">
    <property type="entry name" value="TPR-like_helical_dom_sf"/>
</dbReference>
<dbReference type="PANTHER" id="PTHR37423">
    <property type="entry name" value="SOLUBLE LYTIC MUREIN TRANSGLYCOSYLASE-RELATED"/>
    <property type="match status" value="1"/>
</dbReference>